<gene>
    <name evidence="4" type="ORF">CLUMA_CG018090</name>
</gene>
<dbReference type="Pfam" id="PF07679">
    <property type="entry name" value="I-set"/>
    <property type="match status" value="1"/>
</dbReference>
<dbReference type="OrthoDB" id="5982258at2759"/>
<dbReference type="InterPro" id="IPR013098">
    <property type="entry name" value="Ig_I-set"/>
</dbReference>
<dbReference type="GO" id="GO:0098609">
    <property type="term" value="P:cell-cell adhesion"/>
    <property type="evidence" value="ECO:0007669"/>
    <property type="project" value="TreeGrafter"/>
</dbReference>
<reference evidence="4 5" key="1">
    <citation type="submission" date="2015-04" db="EMBL/GenBank/DDBJ databases">
        <authorList>
            <person name="Syromyatnikov M.Y."/>
            <person name="Popov V.N."/>
        </authorList>
    </citation>
    <scope>NUCLEOTIDE SEQUENCE [LARGE SCALE GENOMIC DNA]</scope>
</reference>
<dbReference type="PROSITE" id="PS50835">
    <property type="entry name" value="IG_LIKE"/>
    <property type="match status" value="2"/>
</dbReference>
<feature type="domain" description="Ig-like" evidence="3">
    <location>
        <begin position="98"/>
        <end position="191"/>
    </location>
</feature>
<feature type="domain" description="Ig-like" evidence="3">
    <location>
        <begin position="202"/>
        <end position="247"/>
    </location>
</feature>
<proteinExistence type="predicted"/>
<dbReference type="FunFam" id="2.60.40.10:FF:000104">
    <property type="entry name" value="Down syndrome cell adhesion molecule b"/>
    <property type="match status" value="1"/>
</dbReference>
<dbReference type="InterPro" id="IPR013783">
    <property type="entry name" value="Ig-like_fold"/>
</dbReference>
<dbReference type="STRING" id="568069.A0A1J1IZQ9"/>
<organism evidence="4 5">
    <name type="scientific">Clunio marinus</name>
    <dbReference type="NCBI Taxonomy" id="568069"/>
    <lineage>
        <taxon>Eukaryota</taxon>
        <taxon>Metazoa</taxon>
        <taxon>Ecdysozoa</taxon>
        <taxon>Arthropoda</taxon>
        <taxon>Hexapoda</taxon>
        <taxon>Insecta</taxon>
        <taxon>Pterygota</taxon>
        <taxon>Neoptera</taxon>
        <taxon>Endopterygota</taxon>
        <taxon>Diptera</taxon>
        <taxon>Nematocera</taxon>
        <taxon>Chironomoidea</taxon>
        <taxon>Chironomidae</taxon>
        <taxon>Clunio</taxon>
    </lineage>
</organism>
<name>A0A1J1IZQ9_9DIPT</name>
<dbReference type="AlphaFoldDB" id="A0A1J1IZQ9"/>
<dbReference type="InterPro" id="IPR003599">
    <property type="entry name" value="Ig_sub"/>
</dbReference>
<dbReference type="InterPro" id="IPR036179">
    <property type="entry name" value="Ig-like_dom_sf"/>
</dbReference>
<dbReference type="Gene3D" id="2.60.40.10">
    <property type="entry name" value="Immunoglobulins"/>
    <property type="match status" value="2"/>
</dbReference>
<dbReference type="Pfam" id="PF13927">
    <property type="entry name" value="Ig_3"/>
    <property type="match status" value="1"/>
</dbReference>
<dbReference type="InterPro" id="IPR007110">
    <property type="entry name" value="Ig-like_dom"/>
</dbReference>
<dbReference type="EMBL" id="CVRI01000064">
    <property type="protein sequence ID" value="CRL05044.1"/>
    <property type="molecule type" value="Genomic_DNA"/>
</dbReference>
<dbReference type="PANTHER" id="PTHR44170:SF56">
    <property type="entry name" value="FIBRONECTIN TYPE-III DOMAIN-CONTAINING PROTEIN"/>
    <property type="match status" value="1"/>
</dbReference>
<evidence type="ECO:0000256" key="1">
    <source>
        <dbReference type="ARBA" id="ARBA00022737"/>
    </source>
</evidence>
<protein>
    <submittedName>
        <fullName evidence="4">CLUMA_CG018090, isoform A</fullName>
    </submittedName>
</protein>
<evidence type="ECO:0000256" key="2">
    <source>
        <dbReference type="ARBA" id="ARBA00023157"/>
    </source>
</evidence>
<sequence length="247" mass="27758">MNSVELSLQVLVDLKMVKILFLSFFAFVAQCCGVTQPIIRNTQAEGCIGDKCGMICSWEDVKLFPGETLLYRPGKCHKLYCTFGFDIRMTACSFDTSPVWIVKPGDARIVEGSNATVECKADGLPQPQVLWKKGVDVDSLLYTPPDKVWGLTEDDTNVRVENGTLIFENIQKANEGYYLCTAKNGIEPDISTIIYIYVRGYPKFSLEVKNQTARYGESAVLHCEATGDYPIDLRWYKDKVPLTYEAE</sequence>
<accession>A0A1J1IZQ9</accession>
<dbReference type="SMART" id="SM00408">
    <property type="entry name" value="IGc2"/>
    <property type="match status" value="1"/>
</dbReference>
<keyword evidence="2" id="KW-1015">Disulfide bond</keyword>
<evidence type="ECO:0000313" key="4">
    <source>
        <dbReference type="EMBL" id="CRL05044.1"/>
    </source>
</evidence>
<dbReference type="SUPFAM" id="SSF48726">
    <property type="entry name" value="Immunoglobulin"/>
    <property type="match status" value="2"/>
</dbReference>
<dbReference type="SMART" id="SM00409">
    <property type="entry name" value="IG"/>
    <property type="match status" value="1"/>
</dbReference>
<dbReference type="PANTHER" id="PTHR44170">
    <property type="entry name" value="PROTEIN SIDEKICK"/>
    <property type="match status" value="1"/>
</dbReference>
<dbReference type="InterPro" id="IPR003598">
    <property type="entry name" value="Ig_sub2"/>
</dbReference>
<dbReference type="Proteomes" id="UP000183832">
    <property type="component" value="Unassembled WGS sequence"/>
</dbReference>
<evidence type="ECO:0000313" key="5">
    <source>
        <dbReference type="Proteomes" id="UP000183832"/>
    </source>
</evidence>
<keyword evidence="5" id="KW-1185">Reference proteome</keyword>
<evidence type="ECO:0000259" key="3">
    <source>
        <dbReference type="PROSITE" id="PS50835"/>
    </source>
</evidence>
<keyword evidence="1" id="KW-0677">Repeat</keyword>